<protein>
    <submittedName>
        <fullName evidence="1">Uncharacterized protein</fullName>
    </submittedName>
</protein>
<name>A0A521F9W5_9SPHI</name>
<accession>A0A521F9W5</accession>
<dbReference type="RefSeq" id="WP_142529969.1">
    <property type="nucleotide sequence ID" value="NZ_CBCSJO010000010.1"/>
</dbReference>
<keyword evidence="2" id="KW-1185">Reference proteome</keyword>
<proteinExistence type="predicted"/>
<dbReference type="OrthoDB" id="796579at2"/>
<gene>
    <name evidence="1" type="ORF">SAMN06265348_110269</name>
</gene>
<dbReference type="Proteomes" id="UP000320300">
    <property type="component" value="Unassembled WGS sequence"/>
</dbReference>
<dbReference type="AlphaFoldDB" id="A0A521F9W5"/>
<dbReference type="EMBL" id="FXTN01000010">
    <property type="protein sequence ID" value="SMO92280.1"/>
    <property type="molecule type" value="Genomic_DNA"/>
</dbReference>
<evidence type="ECO:0000313" key="2">
    <source>
        <dbReference type="Proteomes" id="UP000320300"/>
    </source>
</evidence>
<reference evidence="1 2" key="1">
    <citation type="submission" date="2017-05" db="EMBL/GenBank/DDBJ databases">
        <authorList>
            <person name="Varghese N."/>
            <person name="Submissions S."/>
        </authorList>
    </citation>
    <scope>NUCLEOTIDE SEQUENCE [LARGE SCALE GENOMIC DNA]</scope>
    <source>
        <strain evidence="1 2">DSM 19036</strain>
    </source>
</reference>
<organism evidence="1 2">
    <name type="scientific">Pedobacter westerhofensis</name>
    <dbReference type="NCBI Taxonomy" id="425512"/>
    <lineage>
        <taxon>Bacteria</taxon>
        <taxon>Pseudomonadati</taxon>
        <taxon>Bacteroidota</taxon>
        <taxon>Sphingobacteriia</taxon>
        <taxon>Sphingobacteriales</taxon>
        <taxon>Sphingobacteriaceae</taxon>
        <taxon>Pedobacter</taxon>
    </lineage>
</organism>
<evidence type="ECO:0000313" key="1">
    <source>
        <dbReference type="EMBL" id="SMO92280.1"/>
    </source>
</evidence>
<sequence>MPNSQTTEVRFHLFSLKFTPYTGTTMSSTDILFKAVNYITDEYNDGKGYLIDRHQNREKDEPRELFMTKPVIMHREKRIRGTIALLRSNRIPLLKPADKFLLVPLDVTTGSIAEQTRFFIDFSKDYAVLCVEYNYHGPRATDIEYYLRSIVWQTLRVSKVTELSMYMNSTIDKTLAELKNVLNIEMKVQPNKLHNIDPDLQGQYFTGLSNLGQKIKPKFFRLEALFQSPGSVVKSKEINKEGIKMVKDILERIQKRPINLQGFEAFVVKYEDIAGKEEVFNLLSGKREILKEVDFAKIVKLRDWYELIEQDLNEFITSL</sequence>